<dbReference type="InterPro" id="IPR036188">
    <property type="entry name" value="FAD/NAD-bd_sf"/>
</dbReference>
<dbReference type="PANTHER" id="PTHR11985">
    <property type="entry name" value="GLYCEROL-3-PHOSPHATE DEHYDROGENASE"/>
    <property type="match status" value="1"/>
</dbReference>
<dbReference type="InterPro" id="IPR006076">
    <property type="entry name" value="FAD-dep_OxRdtase"/>
</dbReference>
<dbReference type="InterPro" id="IPR017752">
    <property type="entry name" value="G3P_DH_GlpA_su"/>
</dbReference>
<sequence>MRTIRSEVVVVGGGSTGAGVARDAAMRGFPTVLVDRADLGQGTTGRFHGLLHSGGRYVVSDPESATECAQENAILKRIQADACEDTGGLFVTAPVDDEAFADGFEAACRAARVPCQEIPVSEALRREPRLNPGTKRAFEVQDGSVDGWKLVWGAARSAEAYGARILTYHQVTRIEHADGQVRAVICRDLRADEEVRIECRFALNCAGPWAGRIAAMAECHGVDVVPGAGIMIAMNHRLNHEVLNRCIHPADGDIVVPAHTVSIIGTTDKKTDDPDRLSIPHDQVQQMLDAGEEMIPGFRRMRAVHAWAGARPLIRDTSVAANDTRHMRRGMSVVDHLERDGVAGLLTIGGGKLTTYRLMAERIVDEMCEQMGEERPCRTAEEPVVGSESGTLYTLGRRLHEVEQPTADPGTVDAPGGRQVVCECELLTREKLEGAMEGLKDYTLDDVRRQMRLGMGPCQGGFCASRAAGIAQQRGDVGAERATELLRMFLKNRWIGLWPILFGGQARETALDYWIYWGTLDLEHLPAPTQEVVR</sequence>
<comment type="similarity">
    <text evidence="2 6">Belongs to the FAD-dependent glycerol-3-phosphate dehydrogenase family.</text>
</comment>
<dbReference type="InterPro" id="IPR000447">
    <property type="entry name" value="G3P_DH_FAD-dep"/>
</dbReference>
<gene>
    <name evidence="8" type="primary">glpA</name>
    <name evidence="8" type="ORF">ACFQWG_05430</name>
</gene>
<name>A0ABW2SLA5_9ACTO</name>
<evidence type="ECO:0000259" key="7">
    <source>
        <dbReference type="Pfam" id="PF01266"/>
    </source>
</evidence>
<dbReference type="NCBIfam" id="TIGR03377">
    <property type="entry name" value="glycerol3P_GlpA"/>
    <property type="match status" value="1"/>
</dbReference>
<evidence type="ECO:0000256" key="1">
    <source>
        <dbReference type="ARBA" id="ARBA00001974"/>
    </source>
</evidence>
<feature type="domain" description="FAD dependent oxidoreductase" evidence="7">
    <location>
        <begin position="8"/>
        <end position="356"/>
    </location>
</feature>
<dbReference type="CDD" id="cd19946">
    <property type="entry name" value="GlpA-like_Fer2_BFD-like"/>
    <property type="match status" value="1"/>
</dbReference>
<dbReference type="InterPro" id="IPR041854">
    <property type="entry name" value="BFD-like_2Fe2S-bd_dom_sf"/>
</dbReference>
<evidence type="ECO:0000313" key="9">
    <source>
        <dbReference type="Proteomes" id="UP001596527"/>
    </source>
</evidence>
<evidence type="ECO:0000256" key="6">
    <source>
        <dbReference type="RuleBase" id="RU361217"/>
    </source>
</evidence>
<accession>A0ABW2SLA5</accession>
<keyword evidence="5 6" id="KW-0560">Oxidoreductase</keyword>
<dbReference type="PROSITE" id="PS00978">
    <property type="entry name" value="FAD_G3PDH_2"/>
    <property type="match status" value="1"/>
</dbReference>
<dbReference type="EMBL" id="JBHTEF010000001">
    <property type="protein sequence ID" value="MFC7580650.1"/>
    <property type="molecule type" value="Genomic_DNA"/>
</dbReference>
<dbReference type="PANTHER" id="PTHR11985:SF35">
    <property type="entry name" value="ANAEROBIC GLYCEROL-3-PHOSPHATE DEHYDROGENASE SUBUNIT A"/>
    <property type="match status" value="1"/>
</dbReference>
<dbReference type="PRINTS" id="PR01001">
    <property type="entry name" value="FADG3PDH"/>
</dbReference>
<dbReference type="GO" id="GO:0004368">
    <property type="term" value="F:glycerol-3-phosphate dehydrogenase (quinone) activity"/>
    <property type="evidence" value="ECO:0007669"/>
    <property type="project" value="UniProtKB-EC"/>
</dbReference>
<dbReference type="NCBIfam" id="NF008313">
    <property type="entry name" value="PRK11101.1"/>
    <property type="match status" value="1"/>
</dbReference>
<proteinExistence type="inferred from homology"/>
<evidence type="ECO:0000256" key="4">
    <source>
        <dbReference type="ARBA" id="ARBA00022827"/>
    </source>
</evidence>
<comment type="cofactor">
    <cofactor evidence="1 6">
        <name>FAD</name>
        <dbReference type="ChEBI" id="CHEBI:57692"/>
    </cofactor>
</comment>
<comment type="caution">
    <text evidence="8">The sequence shown here is derived from an EMBL/GenBank/DDBJ whole genome shotgun (WGS) entry which is preliminary data.</text>
</comment>
<dbReference type="EC" id="1.1.5.3" evidence="6"/>
<protein>
    <recommendedName>
        <fullName evidence="6">Glycerol-3-phosphate dehydrogenase</fullName>
        <ecNumber evidence="6">1.1.5.3</ecNumber>
    </recommendedName>
</protein>
<keyword evidence="9" id="KW-1185">Reference proteome</keyword>
<keyword evidence="4" id="KW-0274">FAD</keyword>
<evidence type="ECO:0000256" key="2">
    <source>
        <dbReference type="ARBA" id="ARBA00007330"/>
    </source>
</evidence>
<evidence type="ECO:0000256" key="5">
    <source>
        <dbReference type="ARBA" id="ARBA00023002"/>
    </source>
</evidence>
<dbReference type="PROSITE" id="PS00977">
    <property type="entry name" value="FAD_G3PDH_1"/>
    <property type="match status" value="1"/>
</dbReference>
<dbReference type="Gene3D" id="1.10.10.1100">
    <property type="entry name" value="BFD-like [2Fe-2S]-binding domain"/>
    <property type="match status" value="1"/>
</dbReference>
<dbReference type="Gene3D" id="3.50.50.60">
    <property type="entry name" value="FAD/NAD(P)-binding domain"/>
    <property type="match status" value="3"/>
</dbReference>
<keyword evidence="3 6" id="KW-0285">Flavoprotein</keyword>
<dbReference type="SUPFAM" id="SSF51905">
    <property type="entry name" value="FAD/NAD(P)-binding domain"/>
    <property type="match status" value="1"/>
</dbReference>
<dbReference type="Pfam" id="PF01266">
    <property type="entry name" value="DAO"/>
    <property type="match status" value="1"/>
</dbReference>
<reference evidence="9" key="1">
    <citation type="journal article" date="2019" name="Int. J. Syst. Evol. Microbiol.">
        <title>The Global Catalogue of Microorganisms (GCM) 10K type strain sequencing project: providing services to taxonomists for standard genome sequencing and annotation.</title>
        <authorList>
            <consortium name="The Broad Institute Genomics Platform"/>
            <consortium name="The Broad Institute Genome Sequencing Center for Infectious Disease"/>
            <person name="Wu L."/>
            <person name="Ma J."/>
        </authorList>
    </citation>
    <scope>NUCLEOTIDE SEQUENCE [LARGE SCALE GENOMIC DNA]</scope>
    <source>
        <strain evidence="9">CCUG 56698</strain>
    </source>
</reference>
<organism evidence="8 9">
    <name type="scientific">Schaalia naturae</name>
    <dbReference type="NCBI Taxonomy" id="635203"/>
    <lineage>
        <taxon>Bacteria</taxon>
        <taxon>Bacillati</taxon>
        <taxon>Actinomycetota</taxon>
        <taxon>Actinomycetes</taxon>
        <taxon>Actinomycetales</taxon>
        <taxon>Actinomycetaceae</taxon>
        <taxon>Schaalia</taxon>
    </lineage>
</organism>
<dbReference type="SUPFAM" id="SSF54373">
    <property type="entry name" value="FAD-linked reductases, C-terminal domain"/>
    <property type="match status" value="1"/>
</dbReference>
<evidence type="ECO:0000313" key="8">
    <source>
        <dbReference type="EMBL" id="MFC7580650.1"/>
    </source>
</evidence>
<dbReference type="RefSeq" id="WP_380972901.1">
    <property type="nucleotide sequence ID" value="NZ_JBHTEF010000001.1"/>
</dbReference>
<dbReference type="Proteomes" id="UP001596527">
    <property type="component" value="Unassembled WGS sequence"/>
</dbReference>
<comment type="catalytic activity">
    <reaction evidence="6">
        <text>a quinone + sn-glycerol 3-phosphate = dihydroxyacetone phosphate + a quinol</text>
        <dbReference type="Rhea" id="RHEA:18977"/>
        <dbReference type="ChEBI" id="CHEBI:24646"/>
        <dbReference type="ChEBI" id="CHEBI:57597"/>
        <dbReference type="ChEBI" id="CHEBI:57642"/>
        <dbReference type="ChEBI" id="CHEBI:132124"/>
        <dbReference type="EC" id="1.1.5.3"/>
    </reaction>
</comment>
<evidence type="ECO:0000256" key="3">
    <source>
        <dbReference type="ARBA" id="ARBA00022630"/>
    </source>
</evidence>